<feature type="transmembrane region" description="Helical" evidence="9">
    <location>
        <begin position="218"/>
        <end position="239"/>
    </location>
</feature>
<dbReference type="Gene3D" id="3.40.50.2300">
    <property type="match status" value="1"/>
</dbReference>
<dbReference type="PANTHER" id="PTHR43047:SF9">
    <property type="entry name" value="HISTIDINE KINASE"/>
    <property type="match status" value="1"/>
</dbReference>
<comment type="catalytic activity">
    <reaction evidence="1">
        <text>ATP + protein L-histidine = ADP + protein N-phospho-L-histidine.</text>
        <dbReference type="EC" id="2.7.13.3"/>
    </reaction>
</comment>
<dbReference type="Gene3D" id="2.60.120.260">
    <property type="entry name" value="Galactose-binding domain-like"/>
    <property type="match status" value="1"/>
</dbReference>
<accession>A0A4V3CV72</accession>
<evidence type="ECO:0000256" key="5">
    <source>
        <dbReference type="ARBA" id="ARBA00022777"/>
    </source>
</evidence>
<evidence type="ECO:0000256" key="3">
    <source>
        <dbReference type="ARBA" id="ARBA00022553"/>
    </source>
</evidence>
<dbReference type="SUPFAM" id="SSF55874">
    <property type="entry name" value="ATPase domain of HSP90 chaperone/DNA topoisomerase II/histidine kinase"/>
    <property type="match status" value="1"/>
</dbReference>
<dbReference type="PANTHER" id="PTHR43047">
    <property type="entry name" value="TWO-COMPONENT HISTIDINE PROTEIN KINASE"/>
    <property type="match status" value="1"/>
</dbReference>
<dbReference type="SMART" id="SM00448">
    <property type="entry name" value="REC"/>
    <property type="match status" value="1"/>
</dbReference>
<protein>
    <recommendedName>
        <fullName evidence="2">histidine kinase</fullName>
        <ecNumber evidence="2">2.7.13.3</ecNumber>
    </recommendedName>
</protein>
<dbReference type="InterPro" id="IPR001789">
    <property type="entry name" value="Sig_transdc_resp-reg_receiver"/>
</dbReference>
<dbReference type="GO" id="GO:0005886">
    <property type="term" value="C:plasma membrane"/>
    <property type="evidence" value="ECO:0007669"/>
    <property type="project" value="TreeGrafter"/>
</dbReference>
<organism evidence="12 13">
    <name type="scientific">Aquabacterium commune</name>
    <dbReference type="NCBI Taxonomy" id="70586"/>
    <lineage>
        <taxon>Bacteria</taxon>
        <taxon>Pseudomonadati</taxon>
        <taxon>Pseudomonadota</taxon>
        <taxon>Betaproteobacteria</taxon>
        <taxon>Burkholderiales</taxon>
        <taxon>Aquabacterium</taxon>
    </lineage>
</organism>
<evidence type="ECO:0000256" key="7">
    <source>
        <dbReference type="SAM" id="Coils"/>
    </source>
</evidence>
<evidence type="ECO:0000256" key="6">
    <source>
        <dbReference type="PROSITE-ProRule" id="PRU00169"/>
    </source>
</evidence>
<dbReference type="Gene3D" id="1.10.287.130">
    <property type="match status" value="1"/>
</dbReference>
<keyword evidence="5 12" id="KW-0418">Kinase</keyword>
<dbReference type="Pfam" id="PF02518">
    <property type="entry name" value="HATPase_c"/>
    <property type="match status" value="1"/>
</dbReference>
<dbReference type="AlphaFoldDB" id="A0A4V3CV72"/>
<keyword evidence="9" id="KW-1133">Transmembrane helix</keyword>
<dbReference type="Pfam" id="PF00512">
    <property type="entry name" value="HisKA"/>
    <property type="match status" value="1"/>
</dbReference>
<dbReference type="SUPFAM" id="SSF49785">
    <property type="entry name" value="Galactose-binding domain-like"/>
    <property type="match status" value="1"/>
</dbReference>
<dbReference type="EC" id="2.7.13.3" evidence="2"/>
<feature type="transmembrane region" description="Helical" evidence="9">
    <location>
        <begin position="396"/>
        <end position="414"/>
    </location>
</feature>
<evidence type="ECO:0000256" key="2">
    <source>
        <dbReference type="ARBA" id="ARBA00012438"/>
    </source>
</evidence>
<dbReference type="PROSITE" id="PS50110">
    <property type="entry name" value="RESPONSE_REGULATORY"/>
    <property type="match status" value="1"/>
</dbReference>
<evidence type="ECO:0000313" key="13">
    <source>
        <dbReference type="Proteomes" id="UP000294593"/>
    </source>
</evidence>
<evidence type="ECO:0000313" key="12">
    <source>
        <dbReference type="EMBL" id="TDP81378.1"/>
    </source>
</evidence>
<feature type="coiled-coil region" evidence="7">
    <location>
        <begin position="414"/>
        <end position="448"/>
    </location>
</feature>
<dbReference type="SUPFAM" id="SSF47384">
    <property type="entry name" value="Homodimeric domain of signal transducing histidine kinase"/>
    <property type="match status" value="1"/>
</dbReference>
<evidence type="ECO:0000256" key="1">
    <source>
        <dbReference type="ARBA" id="ARBA00000085"/>
    </source>
</evidence>
<keyword evidence="9" id="KW-0812">Transmembrane</keyword>
<dbReference type="RefSeq" id="WP_166643584.1">
    <property type="nucleotide sequence ID" value="NZ_SNXW01000008.1"/>
</dbReference>
<feature type="domain" description="Histidine kinase" evidence="10">
    <location>
        <begin position="455"/>
        <end position="668"/>
    </location>
</feature>
<feature type="modified residue" description="4-aspartylphosphate" evidence="6">
    <location>
        <position position="757"/>
    </location>
</feature>
<dbReference type="InterPro" id="IPR005467">
    <property type="entry name" value="His_kinase_dom"/>
</dbReference>
<sequence>MTPRSSPPAIDESAVTQPPPDSGRVRQLMQLGRRLGSNWLVAPLLLLSFWVMVTLQPEPQNAPGVQWPSIRLVALQDDLSGESRLAQAIDVQLPHSWQPDGLMNKGVGRYELSLAASAPAAQDAAQQPWALRIDRLSPAHRVWLNGQLVHSTLPRRGWLTLGAPHLIDVPGGAVRPGQNTLVVEMHCAAQCGLTPVTLGRKADLQGAYWIYRVVTRDLLVVLNIVCITFSLFVVTLWWMRRQEATAGLFGLLMTVGALRNCRYFVEGDLQLSANVDSWLYFTAHVLATCLQSWFILALSRTHWPALHRVLCVVLPGFPLIALAAMPWDPGLTHTRNILQGTLLLLLPPSMLMLKRSHTLVPGNLLFGMGVGWLLALLASIHDFALGRIVGNVTFSYWLPWAIPMMMPQFAMLVIKRIATAFDEIEQANQHLEAKVAERTRELAAANAAKSHFLASASHDLRQPVAAIGLITDLLQSRVTDPALRSLTDRLTRAVNSMESLLKGLLDLSRLDSGTVDVQRRRVKLQPLLEAVTNHEMESARHKGLRLRIRPTDATVWTDPVLLEQVLRNLVGNAIRHTTQGGVLVGMRRRGNAWVLQVWDSGPGIEPADQQRIFEAFVQLSNPARERSQGLGLGLAIVQRAATLLDHAVGVRSVVGRGSVFSVTMPAATLAHGVGHRTGNGNGIAASDSTLQAGPTGASTALPAIPARRVLVIEDDRGLRDTLVSLLQSWGVAEVHAGDSLASVSALPAGCWDLVVSDHRLGDGTGREVIAHLRSAQPGLPALILTGDTSPEQLAELARSGLPVLHKPFRSEKMRAMIVDTMARAADRDDSV</sequence>
<dbReference type="Proteomes" id="UP000294593">
    <property type="component" value="Unassembled WGS sequence"/>
</dbReference>
<dbReference type="GO" id="GO:0000155">
    <property type="term" value="F:phosphorelay sensor kinase activity"/>
    <property type="evidence" value="ECO:0007669"/>
    <property type="project" value="InterPro"/>
</dbReference>
<evidence type="ECO:0000256" key="9">
    <source>
        <dbReference type="SAM" id="Phobius"/>
    </source>
</evidence>
<name>A0A4V3CV72_9BURK</name>
<feature type="region of interest" description="Disordered" evidence="8">
    <location>
        <begin position="1"/>
        <end position="23"/>
    </location>
</feature>
<keyword evidence="7" id="KW-0175">Coiled coil</keyword>
<dbReference type="GO" id="GO:0009927">
    <property type="term" value="F:histidine phosphotransfer kinase activity"/>
    <property type="evidence" value="ECO:0007669"/>
    <property type="project" value="TreeGrafter"/>
</dbReference>
<dbReference type="FunFam" id="3.30.565.10:FF:000049">
    <property type="entry name" value="Two-component sensor histidine kinase"/>
    <property type="match status" value="1"/>
</dbReference>
<feature type="transmembrane region" description="Helical" evidence="9">
    <location>
        <begin position="365"/>
        <end position="384"/>
    </location>
</feature>
<dbReference type="SUPFAM" id="SSF52172">
    <property type="entry name" value="CheY-like"/>
    <property type="match status" value="1"/>
</dbReference>
<dbReference type="PRINTS" id="PR00344">
    <property type="entry name" value="BCTRLSENSOR"/>
</dbReference>
<dbReference type="SMART" id="SM00388">
    <property type="entry name" value="HisKA"/>
    <property type="match status" value="1"/>
</dbReference>
<keyword evidence="9" id="KW-0472">Membrane</keyword>
<dbReference type="InterPro" id="IPR004358">
    <property type="entry name" value="Sig_transdc_His_kin-like_C"/>
</dbReference>
<dbReference type="PROSITE" id="PS50109">
    <property type="entry name" value="HIS_KIN"/>
    <property type="match status" value="1"/>
</dbReference>
<reference evidence="12 13" key="1">
    <citation type="submission" date="2019-03" db="EMBL/GenBank/DDBJ databases">
        <title>Genomic Encyclopedia of Type Strains, Phase IV (KMG-IV): sequencing the most valuable type-strain genomes for metagenomic binning, comparative biology and taxonomic classification.</title>
        <authorList>
            <person name="Goeker M."/>
        </authorList>
    </citation>
    <scope>NUCLEOTIDE SEQUENCE [LARGE SCALE GENOMIC DNA]</scope>
    <source>
        <strain evidence="12 13">DSM 11901</strain>
    </source>
</reference>
<dbReference type="EMBL" id="SNXW01000008">
    <property type="protein sequence ID" value="TDP81378.1"/>
    <property type="molecule type" value="Genomic_DNA"/>
</dbReference>
<dbReference type="Gene3D" id="3.30.565.10">
    <property type="entry name" value="Histidine kinase-like ATPase, C-terminal domain"/>
    <property type="match status" value="1"/>
</dbReference>
<dbReference type="InterPro" id="IPR003661">
    <property type="entry name" value="HisK_dim/P_dom"/>
</dbReference>
<dbReference type="CDD" id="cd00156">
    <property type="entry name" value="REC"/>
    <property type="match status" value="1"/>
</dbReference>
<evidence type="ECO:0000256" key="8">
    <source>
        <dbReference type="SAM" id="MobiDB-lite"/>
    </source>
</evidence>
<evidence type="ECO:0000259" key="10">
    <source>
        <dbReference type="PROSITE" id="PS50109"/>
    </source>
</evidence>
<dbReference type="InterPro" id="IPR036890">
    <property type="entry name" value="HATPase_C_sf"/>
</dbReference>
<proteinExistence type="predicted"/>
<keyword evidence="13" id="KW-1185">Reference proteome</keyword>
<evidence type="ECO:0000256" key="4">
    <source>
        <dbReference type="ARBA" id="ARBA00022679"/>
    </source>
</evidence>
<dbReference type="InterPro" id="IPR008979">
    <property type="entry name" value="Galactose-bd-like_sf"/>
</dbReference>
<feature type="transmembrane region" description="Helical" evidence="9">
    <location>
        <begin position="305"/>
        <end position="325"/>
    </location>
</feature>
<dbReference type="InterPro" id="IPR036097">
    <property type="entry name" value="HisK_dim/P_sf"/>
</dbReference>
<keyword evidence="3 6" id="KW-0597">Phosphoprotein</keyword>
<feature type="domain" description="Response regulatory" evidence="11">
    <location>
        <begin position="708"/>
        <end position="821"/>
    </location>
</feature>
<dbReference type="InterPro" id="IPR003594">
    <property type="entry name" value="HATPase_dom"/>
</dbReference>
<comment type="caution">
    <text evidence="12">The sequence shown here is derived from an EMBL/GenBank/DDBJ whole genome shotgun (WGS) entry which is preliminary data.</text>
</comment>
<dbReference type="InterPro" id="IPR011006">
    <property type="entry name" value="CheY-like_superfamily"/>
</dbReference>
<feature type="transmembrane region" description="Helical" evidence="9">
    <location>
        <begin position="277"/>
        <end position="298"/>
    </location>
</feature>
<dbReference type="SMART" id="SM00387">
    <property type="entry name" value="HATPase_c"/>
    <property type="match status" value="1"/>
</dbReference>
<dbReference type="Pfam" id="PF00072">
    <property type="entry name" value="Response_reg"/>
    <property type="match status" value="1"/>
</dbReference>
<keyword evidence="4" id="KW-0808">Transferase</keyword>
<gene>
    <name evidence="12" type="ORF">EV672_108163</name>
</gene>
<evidence type="ECO:0000259" key="11">
    <source>
        <dbReference type="PROSITE" id="PS50110"/>
    </source>
</evidence>
<dbReference type="CDD" id="cd00082">
    <property type="entry name" value="HisKA"/>
    <property type="match status" value="1"/>
</dbReference>